<dbReference type="EMBL" id="LGUV01000362">
    <property type="protein sequence ID" value="KOG45638.1"/>
    <property type="molecule type" value="Genomic_DNA"/>
</dbReference>
<dbReference type="AlphaFoldDB" id="A0A0L8M5H7"/>
<dbReference type="InterPro" id="IPR050155">
    <property type="entry name" value="HAD-like_hydrolase_sf"/>
</dbReference>
<comment type="caution">
    <text evidence="1">The sequence shown here is derived from an EMBL/GenBank/DDBJ whole genome shotgun (WGS) entry which is preliminary data.</text>
</comment>
<dbReference type="SFLD" id="SFLDG01129">
    <property type="entry name" value="C1.5:_HAD__Beta-PGM__Phosphata"/>
    <property type="match status" value="1"/>
</dbReference>
<proteinExistence type="predicted"/>
<dbReference type="Pfam" id="PF00702">
    <property type="entry name" value="Hydrolase"/>
    <property type="match status" value="1"/>
</dbReference>
<dbReference type="NCBIfam" id="TIGR01509">
    <property type="entry name" value="HAD-SF-IA-v3"/>
    <property type="match status" value="1"/>
</dbReference>
<dbReference type="PANTHER" id="PTHR43434">
    <property type="entry name" value="PHOSPHOGLYCOLATE PHOSPHATASE"/>
    <property type="match status" value="1"/>
</dbReference>
<dbReference type="InterPro" id="IPR023214">
    <property type="entry name" value="HAD_sf"/>
</dbReference>
<dbReference type="GO" id="GO:0006281">
    <property type="term" value="P:DNA repair"/>
    <property type="evidence" value="ECO:0007669"/>
    <property type="project" value="TreeGrafter"/>
</dbReference>
<protein>
    <recommendedName>
        <fullName evidence="3">HAD family hydrolase</fullName>
    </recommendedName>
</protein>
<dbReference type="SFLD" id="SFLDS00003">
    <property type="entry name" value="Haloacid_Dehalogenase"/>
    <property type="match status" value="1"/>
</dbReference>
<dbReference type="GO" id="GO:0008967">
    <property type="term" value="F:phosphoglycolate phosphatase activity"/>
    <property type="evidence" value="ECO:0007669"/>
    <property type="project" value="TreeGrafter"/>
</dbReference>
<dbReference type="InterPro" id="IPR036412">
    <property type="entry name" value="HAD-like_sf"/>
</dbReference>
<sequence length="222" mass="23132">MTATTTTRHHGTAVLFDLDGVLLDSRDAMRKAIRGTATAALGRRVDDSELGPEADRLPHHAVLARLGVHDRETVLGAAWESAFAVAAQDVAPFDGALEVLRELRSRGTAVGAVTLQPRSRLSWLLPAELTGLLQVVIGWGDAEPKPSGEGITLALERLGVRPSRACFVGDSPSDIEAARAAGVVPVGASWGYTGPALAAHRPAVLLHALSQVPGAVAEALAQ</sequence>
<dbReference type="Proteomes" id="UP000037084">
    <property type="component" value="Unassembled WGS sequence"/>
</dbReference>
<dbReference type="InterPro" id="IPR023198">
    <property type="entry name" value="PGP-like_dom2"/>
</dbReference>
<accession>A0A0L8M5H7</accession>
<evidence type="ECO:0008006" key="3">
    <source>
        <dbReference type="Google" id="ProtNLM"/>
    </source>
</evidence>
<dbReference type="InterPro" id="IPR006439">
    <property type="entry name" value="HAD-SF_hydro_IA"/>
</dbReference>
<dbReference type="PATRIC" id="fig|1961.12.peg.6808"/>
<dbReference type="SUPFAM" id="SSF56784">
    <property type="entry name" value="HAD-like"/>
    <property type="match status" value="1"/>
</dbReference>
<dbReference type="RefSeq" id="WP_053176244.1">
    <property type="nucleotide sequence ID" value="NZ_LGUV01000362.1"/>
</dbReference>
<name>A0A0L8M5H7_STRVG</name>
<organism evidence="1 2">
    <name type="scientific">Streptomyces virginiae</name>
    <name type="common">Streptomyces cinnamonensis</name>
    <dbReference type="NCBI Taxonomy" id="1961"/>
    <lineage>
        <taxon>Bacteria</taxon>
        <taxon>Bacillati</taxon>
        <taxon>Actinomycetota</taxon>
        <taxon>Actinomycetes</taxon>
        <taxon>Kitasatosporales</taxon>
        <taxon>Streptomycetaceae</taxon>
        <taxon>Streptomyces</taxon>
    </lineage>
</organism>
<gene>
    <name evidence="1" type="ORF">ADK75_30690</name>
</gene>
<dbReference type="Gene3D" id="3.40.50.1000">
    <property type="entry name" value="HAD superfamily/HAD-like"/>
    <property type="match status" value="1"/>
</dbReference>
<dbReference type="OrthoDB" id="9793014at2"/>
<dbReference type="PANTHER" id="PTHR43434:SF1">
    <property type="entry name" value="PHOSPHOGLYCOLATE PHOSPHATASE"/>
    <property type="match status" value="1"/>
</dbReference>
<evidence type="ECO:0000313" key="2">
    <source>
        <dbReference type="Proteomes" id="UP000037084"/>
    </source>
</evidence>
<dbReference type="Gene3D" id="1.10.150.240">
    <property type="entry name" value="Putative phosphatase, domain 2"/>
    <property type="match status" value="1"/>
</dbReference>
<reference evidence="2" key="1">
    <citation type="submission" date="2015-07" db="EMBL/GenBank/DDBJ databases">
        <authorList>
            <consortium name="Consortium for Microbial Forensics and Genomics (microFORGE)"/>
            <person name="Knight B.M."/>
            <person name="Roberts D.P."/>
            <person name="Lin D."/>
            <person name="Hari K."/>
            <person name="Fletcher J."/>
            <person name="Melcher U."/>
            <person name="Blagden T."/>
            <person name="Winegar R.A."/>
        </authorList>
    </citation>
    <scope>NUCLEOTIDE SEQUENCE [LARGE SCALE GENOMIC DNA]</scope>
    <source>
        <strain evidence="2">NRRL B-1447</strain>
    </source>
</reference>
<evidence type="ECO:0000313" key="1">
    <source>
        <dbReference type="EMBL" id="KOG45638.1"/>
    </source>
</evidence>